<dbReference type="Gene3D" id="2.60.450.10">
    <property type="entry name" value="Lipopolysaccharide (LPS) transport protein A like domain"/>
    <property type="match status" value="3"/>
</dbReference>
<dbReference type="EMBL" id="CP002305">
    <property type="protein sequence ID" value="ADQ17148.1"/>
    <property type="molecule type" value="Genomic_DNA"/>
</dbReference>
<dbReference type="InterPro" id="IPR005653">
    <property type="entry name" value="OstA-like_N"/>
</dbReference>
<dbReference type="PANTHER" id="PTHR30189">
    <property type="entry name" value="LPS-ASSEMBLY PROTEIN"/>
    <property type="match status" value="1"/>
</dbReference>
<keyword evidence="4" id="KW-1185">Reference proteome</keyword>
<dbReference type="STRING" id="649349.Lbys_1434"/>
<dbReference type="KEGG" id="lby:Lbys_1434"/>
<keyword evidence="1" id="KW-0472">Membrane</keyword>
<evidence type="ECO:0000313" key="4">
    <source>
        <dbReference type="Proteomes" id="UP000007435"/>
    </source>
</evidence>
<dbReference type="OrthoDB" id="9805931at2"/>
<dbReference type="GO" id="GO:0009279">
    <property type="term" value="C:cell outer membrane"/>
    <property type="evidence" value="ECO:0007669"/>
    <property type="project" value="TreeGrafter"/>
</dbReference>
<dbReference type="eggNOG" id="COG1452">
    <property type="taxonomic scope" value="Bacteria"/>
</dbReference>
<reference evidence="3 4" key="2">
    <citation type="journal article" date="2011" name="Stand. Genomic Sci.">
        <title>Complete genome sequence of Leadbetterella byssophila type strain (4M15).</title>
        <authorList>
            <person name="Abt B."/>
            <person name="Teshima H."/>
            <person name="Lucas S."/>
            <person name="Lapidus A."/>
            <person name="Del Rio T.G."/>
            <person name="Nolan M."/>
            <person name="Tice H."/>
            <person name="Cheng J.F."/>
            <person name="Pitluck S."/>
            <person name="Liolios K."/>
            <person name="Pagani I."/>
            <person name="Ivanova N."/>
            <person name="Mavromatis K."/>
            <person name="Pati A."/>
            <person name="Tapia R."/>
            <person name="Han C."/>
            <person name="Goodwin L."/>
            <person name="Chen A."/>
            <person name="Palaniappan K."/>
            <person name="Land M."/>
            <person name="Hauser L."/>
            <person name="Chang Y.J."/>
            <person name="Jeffries C.D."/>
            <person name="Rohde M."/>
            <person name="Goker M."/>
            <person name="Tindall B.J."/>
            <person name="Detter J.C."/>
            <person name="Woyke T."/>
            <person name="Bristow J."/>
            <person name="Eisen J.A."/>
            <person name="Markowitz V."/>
            <person name="Hugenholtz P."/>
            <person name="Klenk H.P."/>
            <person name="Kyrpides N.C."/>
        </authorList>
    </citation>
    <scope>NUCLEOTIDE SEQUENCE [LARGE SCALE GENOMIC DNA]</scope>
    <source>
        <strain evidence="4">DSM 17132 / JCM 16389 / KACC 11308 / NBRC 106382 / 4M15</strain>
    </source>
</reference>
<dbReference type="InterPro" id="IPR050218">
    <property type="entry name" value="LptD"/>
</dbReference>
<dbReference type="Pfam" id="PF13100">
    <property type="entry name" value="OstA_2"/>
    <property type="match status" value="1"/>
</dbReference>
<reference key="1">
    <citation type="submission" date="2010-11" db="EMBL/GenBank/DDBJ databases">
        <title>The complete genome of Leadbetterella byssophila DSM 17132.</title>
        <authorList>
            <consortium name="US DOE Joint Genome Institute (JGI-PGF)"/>
            <person name="Lucas S."/>
            <person name="Copeland A."/>
            <person name="Lapidus A."/>
            <person name="Glavina del Rio T."/>
            <person name="Dalin E."/>
            <person name="Tice H."/>
            <person name="Bruce D."/>
            <person name="Goodwin L."/>
            <person name="Pitluck S."/>
            <person name="Kyrpides N."/>
            <person name="Mavromatis K."/>
            <person name="Ivanova N."/>
            <person name="Teshima H."/>
            <person name="Brettin T."/>
            <person name="Detter J.C."/>
            <person name="Han C."/>
            <person name="Tapia R."/>
            <person name="Land M."/>
            <person name="Hauser L."/>
            <person name="Markowitz V."/>
            <person name="Cheng J.-F."/>
            <person name="Hugenholtz P."/>
            <person name="Woyke T."/>
            <person name="Wu D."/>
            <person name="Tindall B."/>
            <person name="Pomrenke H.G."/>
            <person name="Brambilla E."/>
            <person name="Klenk H.-P."/>
            <person name="Eisen J.A."/>
        </authorList>
    </citation>
    <scope>NUCLEOTIDE SEQUENCE [LARGE SCALE GENOMIC DNA]</scope>
    <source>
        <strain>DSM 17132</strain>
    </source>
</reference>
<proteinExistence type="predicted"/>
<dbReference type="GO" id="GO:1990351">
    <property type="term" value="C:transporter complex"/>
    <property type="evidence" value="ECO:0007669"/>
    <property type="project" value="TreeGrafter"/>
</dbReference>
<feature type="domain" description="Organic solvent tolerance-like N-terminal" evidence="2">
    <location>
        <begin position="34"/>
        <end position="189"/>
    </location>
</feature>
<sequence>MNFRHFYILLFLPFGLLAQKPLNPPAPTGPQSIVEILNSDIQDGVNLKDMQNVTFRGNVIFRHQGVMMSTDLAIQNRTLNTVEAFGNIKINQGDTLTIVGDTLFYEGNSRIATIWGKSVILRDKKVTLRTQKVIYNMANGMAYYPVHGRIQQDSSTLTSNTGYYNTNTKYFNYIGDVEVLNPKFVLCTDTMDYDTHTKRAIFKAFTTITGETGVLTAEKGWYNIQTKESYFNGRSQVEHEKYILIGDTLQYDNANDFGWAKGNAVFVSKTDSLISVGDAMYRDGKAGWTRVIGSTISQYYSGGKPSLLASDSLRIIEKPKQDTTSKAPEKEDIQWIIAQGGVKLYREDVQGIADSLIYNALDSTIGYYQDPVLWHKRNQIKADSIEVFLKNQKLERMELIKNCFIIEQDTLLNFNQIKGRMMTARFDDSSRIEQIHISGNAESKYFILDDTQKIVGLDLTQCASMKFIFLRDELEDIHFYGDVDSRLVPPGEITLTESRFEDFKYRIEEKPSKEKILSLKLGQLLQEQLLKYLRTESLEDPVLTRASVE</sequence>
<organism evidence="3 4">
    <name type="scientific">Leadbetterella byssophila (strain DSM 17132 / JCM 16389 / KACC 11308 / NBRC 106382 / 4M15)</name>
    <dbReference type="NCBI Taxonomy" id="649349"/>
    <lineage>
        <taxon>Bacteria</taxon>
        <taxon>Pseudomonadati</taxon>
        <taxon>Bacteroidota</taxon>
        <taxon>Cytophagia</taxon>
        <taxon>Cytophagales</taxon>
        <taxon>Leadbetterellaceae</taxon>
        <taxon>Leadbetterella</taxon>
    </lineage>
</organism>
<accession>E4RWU2</accession>
<dbReference type="RefSeq" id="WP_013408197.1">
    <property type="nucleotide sequence ID" value="NC_014655.1"/>
</dbReference>
<gene>
    <name evidence="3" type="ordered locus">Lbys_1434</name>
</gene>
<protein>
    <recommendedName>
        <fullName evidence="2">Organic solvent tolerance-like N-terminal domain-containing protein</fullName>
    </recommendedName>
</protein>
<dbReference type="AlphaFoldDB" id="E4RWU2"/>
<dbReference type="HOGENOM" id="CLU_014976_1_1_10"/>
<dbReference type="PANTHER" id="PTHR30189:SF1">
    <property type="entry name" value="LPS-ASSEMBLY PROTEIN LPTD"/>
    <property type="match status" value="1"/>
</dbReference>
<dbReference type="Proteomes" id="UP000007435">
    <property type="component" value="Chromosome"/>
</dbReference>
<evidence type="ECO:0000313" key="3">
    <source>
        <dbReference type="EMBL" id="ADQ17148.1"/>
    </source>
</evidence>
<evidence type="ECO:0000256" key="1">
    <source>
        <dbReference type="ARBA" id="ARBA00023237"/>
    </source>
</evidence>
<name>E4RWU2_LEAB4</name>
<keyword evidence="1" id="KW-0998">Cell outer membrane</keyword>
<evidence type="ECO:0000259" key="2">
    <source>
        <dbReference type="Pfam" id="PF13100"/>
    </source>
</evidence>